<name>A0ABD5Z387_9EURY</name>
<dbReference type="InterPro" id="IPR055768">
    <property type="entry name" value="DUF7344"/>
</dbReference>
<dbReference type="Pfam" id="PF24035">
    <property type="entry name" value="DUF7344"/>
    <property type="match status" value="1"/>
</dbReference>
<reference evidence="3 4" key="1">
    <citation type="journal article" date="2019" name="Int. J. Syst. Evol. Microbiol.">
        <title>The Global Catalogue of Microorganisms (GCM) 10K type strain sequencing project: providing services to taxonomists for standard genome sequencing and annotation.</title>
        <authorList>
            <consortium name="The Broad Institute Genomics Platform"/>
            <consortium name="The Broad Institute Genome Sequencing Center for Infectious Disease"/>
            <person name="Wu L."/>
            <person name="Ma J."/>
        </authorList>
    </citation>
    <scope>NUCLEOTIDE SEQUENCE [LARGE SCALE GENOMIC DNA]</scope>
    <source>
        <strain evidence="3 4">XZGYJ-43</strain>
    </source>
</reference>
<keyword evidence="1" id="KW-0472">Membrane</keyword>
<protein>
    <recommendedName>
        <fullName evidence="2">DUF7344 domain-containing protein</fullName>
    </recommendedName>
</protein>
<comment type="caution">
    <text evidence="3">The sequence shown here is derived from an EMBL/GenBank/DDBJ whole genome shotgun (WGS) entry which is preliminary data.</text>
</comment>
<gene>
    <name evidence="3" type="ORF">ACFQJ9_09565</name>
</gene>
<organism evidence="3 4">
    <name type="scientific">Halospeciosus flavus</name>
    <dbReference type="NCBI Taxonomy" id="3032283"/>
    <lineage>
        <taxon>Archaea</taxon>
        <taxon>Methanobacteriati</taxon>
        <taxon>Methanobacteriota</taxon>
        <taxon>Stenosarchaea group</taxon>
        <taxon>Halobacteria</taxon>
        <taxon>Halobacteriales</taxon>
        <taxon>Halobacteriaceae</taxon>
        <taxon>Halospeciosus</taxon>
    </lineage>
</organism>
<accession>A0ABD5Z387</accession>
<dbReference type="RefSeq" id="WP_279529585.1">
    <property type="nucleotide sequence ID" value="NZ_CP122312.1"/>
</dbReference>
<dbReference type="Gene3D" id="1.10.10.10">
    <property type="entry name" value="Winged helix-like DNA-binding domain superfamily/Winged helix DNA-binding domain"/>
    <property type="match status" value="1"/>
</dbReference>
<keyword evidence="1" id="KW-0812">Transmembrane</keyword>
<feature type="domain" description="DUF7344" evidence="2">
    <location>
        <begin position="32"/>
        <end position="108"/>
    </location>
</feature>
<proteinExistence type="predicted"/>
<feature type="transmembrane region" description="Helical" evidence="1">
    <location>
        <begin position="162"/>
        <end position="180"/>
    </location>
</feature>
<dbReference type="EMBL" id="JBHTAR010000011">
    <property type="protein sequence ID" value="MFC7199657.1"/>
    <property type="molecule type" value="Genomic_DNA"/>
</dbReference>
<evidence type="ECO:0000259" key="2">
    <source>
        <dbReference type="Pfam" id="PF24035"/>
    </source>
</evidence>
<keyword evidence="4" id="KW-1185">Reference proteome</keyword>
<evidence type="ECO:0000313" key="4">
    <source>
        <dbReference type="Proteomes" id="UP001596447"/>
    </source>
</evidence>
<sequence length="202" mass="23218">MQVGETMNLKSEHRGSIDAEREELSYDTIFFTLSNPRRRYVLNYLKHRDEPISTGELAKQVASWEYDTTPEQVTNQQRKRVYTSLHQTHLPKMNHLGIVDYDEGRGIVKPSQRFSNLDFYLEISPEQGLPWHEFFVGLSTLSLVLVFAAWVGPYPFSVVPDLVYAAVIALGFTISSLLFVRSARRHRLGDDELPACLRESEL</sequence>
<dbReference type="Proteomes" id="UP001596447">
    <property type="component" value="Unassembled WGS sequence"/>
</dbReference>
<evidence type="ECO:0000313" key="3">
    <source>
        <dbReference type="EMBL" id="MFC7199657.1"/>
    </source>
</evidence>
<dbReference type="AlphaFoldDB" id="A0ABD5Z387"/>
<feature type="transmembrane region" description="Helical" evidence="1">
    <location>
        <begin position="134"/>
        <end position="156"/>
    </location>
</feature>
<dbReference type="InterPro" id="IPR036388">
    <property type="entry name" value="WH-like_DNA-bd_sf"/>
</dbReference>
<keyword evidence="1" id="KW-1133">Transmembrane helix</keyword>
<evidence type="ECO:0000256" key="1">
    <source>
        <dbReference type="SAM" id="Phobius"/>
    </source>
</evidence>